<evidence type="ECO:0000313" key="17">
    <source>
        <dbReference type="Proteomes" id="UP000005240"/>
    </source>
</evidence>
<keyword evidence="11" id="KW-0472">Membrane</keyword>
<evidence type="ECO:0000256" key="6">
    <source>
        <dbReference type="ARBA" id="ARBA00022723"/>
    </source>
</evidence>
<feature type="compositionally biased region" description="Polar residues" evidence="13">
    <location>
        <begin position="1"/>
        <end position="14"/>
    </location>
</feature>
<comment type="catalytic activity">
    <reaction evidence="1">
        <text>S-ubiquitinyl-[E2 ubiquitin-conjugating enzyme]-L-cysteine + [acceptor protein]-L-lysine = [E2 ubiquitin-conjugating enzyme]-L-cysteine + N(6)-ubiquitinyl-[acceptor protein]-L-lysine.</text>
        <dbReference type="EC" id="2.3.2.27"/>
    </reaction>
</comment>
<dbReference type="STRING" id="630390.A0A0C4EQ96"/>
<evidence type="ECO:0000256" key="2">
    <source>
        <dbReference type="ARBA" id="ARBA00004141"/>
    </source>
</evidence>
<name>A0A0C4EQ96_PUCT1</name>
<dbReference type="AlphaFoldDB" id="A0A0C4EQ96"/>
<dbReference type="PROSITE" id="PS50089">
    <property type="entry name" value="ZF_RING_2"/>
    <property type="match status" value="1"/>
</dbReference>
<evidence type="ECO:0000256" key="1">
    <source>
        <dbReference type="ARBA" id="ARBA00000900"/>
    </source>
</evidence>
<keyword evidence="5" id="KW-0812">Transmembrane</keyword>
<evidence type="ECO:0000256" key="11">
    <source>
        <dbReference type="ARBA" id="ARBA00023136"/>
    </source>
</evidence>
<evidence type="ECO:0000256" key="7">
    <source>
        <dbReference type="ARBA" id="ARBA00022771"/>
    </source>
</evidence>
<evidence type="ECO:0000256" key="10">
    <source>
        <dbReference type="ARBA" id="ARBA00022989"/>
    </source>
</evidence>
<dbReference type="InterPro" id="IPR001841">
    <property type="entry name" value="Znf_RING"/>
</dbReference>
<dbReference type="OrthoDB" id="8062037at2759"/>
<proteinExistence type="predicted"/>
<reference evidence="16" key="4">
    <citation type="submission" date="2025-05" db="UniProtKB">
        <authorList>
            <consortium name="EnsemblFungi"/>
        </authorList>
    </citation>
    <scope>IDENTIFICATION</scope>
    <source>
        <strain evidence="16">isolate 1-1 / race 1 (BBBD)</strain>
    </source>
</reference>
<sequence length="309" mass="34466">MNNQPSPSDVTESISGEVPGGPSAVRGSPISLTQESPAHNVDRAEAAAAPGPSRARADPHLTAIPVDIEAAFRNVIREPDEPTVGRIVYTIDENMNATAHIETEEDVALYRQNLERQARAQAAAQPAPIVLPDFGNLDPIQEVLENMTPEQQVIIRGFFTNMNNAFRELAVSPHRPPLTAEEINQNFGDVQAFDDTMEALDQFDRARVEEFLSDLQQALIELNYHPERTAERIRHVEDLLNRIQAALPPANPGDDSSECPICFTSYHPGDRNVILPCHPSHHFHRRCIQNWLLENNNCPLCRTEVTFPR</sequence>
<dbReference type="EnsemblFungi" id="PTTG_02954-t43_1">
    <property type="protein sequence ID" value="PTTG_02954-t43_1-p1"/>
    <property type="gene ID" value="PTTG_02954"/>
</dbReference>
<dbReference type="CDD" id="cd16454">
    <property type="entry name" value="RING-H2_PA-TM-RING"/>
    <property type="match status" value="1"/>
</dbReference>
<feature type="domain" description="RING-type" evidence="14">
    <location>
        <begin position="259"/>
        <end position="302"/>
    </location>
</feature>
<organism evidence="15">
    <name type="scientific">Puccinia triticina (isolate 1-1 / race 1 (BBBD))</name>
    <name type="common">Brown leaf rust fungus</name>
    <dbReference type="NCBI Taxonomy" id="630390"/>
    <lineage>
        <taxon>Eukaryota</taxon>
        <taxon>Fungi</taxon>
        <taxon>Dikarya</taxon>
        <taxon>Basidiomycota</taxon>
        <taxon>Pucciniomycotina</taxon>
        <taxon>Pucciniomycetes</taxon>
        <taxon>Pucciniales</taxon>
        <taxon>Pucciniaceae</taxon>
        <taxon>Puccinia</taxon>
    </lineage>
</organism>
<evidence type="ECO:0000256" key="13">
    <source>
        <dbReference type="SAM" id="MobiDB-lite"/>
    </source>
</evidence>
<dbReference type="PANTHER" id="PTHR45977">
    <property type="entry name" value="TARGET OF ERK KINASE MPK-1"/>
    <property type="match status" value="1"/>
</dbReference>
<dbReference type="SUPFAM" id="SSF57850">
    <property type="entry name" value="RING/U-box"/>
    <property type="match status" value="1"/>
</dbReference>
<keyword evidence="7 12" id="KW-0863">Zinc-finger</keyword>
<accession>A0A0C4EQ96</accession>
<dbReference type="EC" id="2.3.2.27" evidence="3"/>
<keyword evidence="10" id="KW-1133">Transmembrane helix</keyword>
<dbReference type="InterPro" id="IPR013083">
    <property type="entry name" value="Znf_RING/FYVE/PHD"/>
</dbReference>
<keyword evidence="6" id="KW-0479">Metal-binding</keyword>
<dbReference type="EMBL" id="ADAS02000296">
    <property type="protein sequence ID" value="OAV87733.1"/>
    <property type="molecule type" value="Genomic_DNA"/>
</dbReference>
<keyword evidence="8" id="KW-0833">Ubl conjugation pathway</keyword>
<dbReference type="Pfam" id="PF13639">
    <property type="entry name" value="zf-RING_2"/>
    <property type="match status" value="1"/>
</dbReference>
<dbReference type="SMART" id="SM00184">
    <property type="entry name" value="RING"/>
    <property type="match status" value="1"/>
</dbReference>
<dbReference type="GO" id="GO:0008270">
    <property type="term" value="F:zinc ion binding"/>
    <property type="evidence" value="ECO:0007669"/>
    <property type="project" value="UniProtKB-KW"/>
</dbReference>
<protein>
    <recommendedName>
        <fullName evidence="3">RING-type E3 ubiquitin transferase</fullName>
        <ecNumber evidence="3">2.3.2.27</ecNumber>
    </recommendedName>
</protein>
<feature type="region of interest" description="Disordered" evidence="13">
    <location>
        <begin position="1"/>
        <end position="59"/>
    </location>
</feature>
<reference evidence="15" key="1">
    <citation type="submission" date="2009-11" db="EMBL/GenBank/DDBJ databases">
        <authorList>
            <consortium name="The Broad Institute Genome Sequencing Platform"/>
            <person name="Ward D."/>
            <person name="Feldgarden M."/>
            <person name="Earl A."/>
            <person name="Young S.K."/>
            <person name="Zeng Q."/>
            <person name="Koehrsen M."/>
            <person name="Alvarado L."/>
            <person name="Berlin A."/>
            <person name="Bochicchio J."/>
            <person name="Borenstein D."/>
            <person name="Chapman S.B."/>
            <person name="Chen Z."/>
            <person name="Engels R."/>
            <person name="Freedman E."/>
            <person name="Gellesch M."/>
            <person name="Goldberg J."/>
            <person name="Griggs A."/>
            <person name="Gujja S."/>
            <person name="Heilman E."/>
            <person name="Heiman D."/>
            <person name="Hepburn T."/>
            <person name="Howarth C."/>
            <person name="Jen D."/>
            <person name="Larson L."/>
            <person name="Lewis B."/>
            <person name="Mehta T."/>
            <person name="Park D."/>
            <person name="Pearson M."/>
            <person name="Roberts A."/>
            <person name="Saif S."/>
            <person name="Shea T."/>
            <person name="Shenoy N."/>
            <person name="Sisk P."/>
            <person name="Stolte C."/>
            <person name="Sykes S."/>
            <person name="Thomson T."/>
            <person name="Walk T."/>
            <person name="White J."/>
            <person name="Yandava C."/>
            <person name="Izard J."/>
            <person name="Baranova O.V."/>
            <person name="Blanton J.M."/>
            <person name="Tanner A.C."/>
            <person name="Dewhirst F.E."/>
            <person name="Haas B."/>
            <person name="Nusbaum C."/>
            <person name="Birren B."/>
        </authorList>
    </citation>
    <scope>NUCLEOTIDE SEQUENCE [LARGE SCALE GENOMIC DNA]</scope>
    <source>
        <strain evidence="15">1-1 BBBD Race 1</strain>
    </source>
</reference>
<gene>
    <name evidence="15" type="ORF">PTTG_02954</name>
</gene>
<keyword evidence="4" id="KW-0808">Transferase</keyword>
<evidence type="ECO:0000256" key="4">
    <source>
        <dbReference type="ARBA" id="ARBA00022679"/>
    </source>
</evidence>
<dbReference type="Gene3D" id="3.30.40.10">
    <property type="entry name" value="Zinc/RING finger domain, C3HC4 (zinc finger)"/>
    <property type="match status" value="1"/>
</dbReference>
<keyword evidence="9" id="KW-0862">Zinc</keyword>
<evidence type="ECO:0000313" key="15">
    <source>
        <dbReference type="EMBL" id="OAV87733.1"/>
    </source>
</evidence>
<keyword evidence="17" id="KW-1185">Reference proteome</keyword>
<evidence type="ECO:0000256" key="9">
    <source>
        <dbReference type="ARBA" id="ARBA00022833"/>
    </source>
</evidence>
<dbReference type="OMA" id="MNNAFRE"/>
<dbReference type="GO" id="GO:0016020">
    <property type="term" value="C:membrane"/>
    <property type="evidence" value="ECO:0007669"/>
    <property type="project" value="UniProtKB-SubCell"/>
</dbReference>
<evidence type="ECO:0000256" key="8">
    <source>
        <dbReference type="ARBA" id="ARBA00022786"/>
    </source>
</evidence>
<comment type="subcellular location">
    <subcellularLocation>
        <location evidence="2">Membrane</location>
        <topology evidence="2">Multi-pass membrane protein</topology>
    </subcellularLocation>
</comment>
<reference evidence="16 17" key="3">
    <citation type="journal article" date="2017" name="G3 (Bethesda)">
        <title>Comparative analysis highlights variable genome content of wheat rusts and divergence of the mating loci.</title>
        <authorList>
            <person name="Cuomo C.A."/>
            <person name="Bakkeren G."/>
            <person name="Khalil H.B."/>
            <person name="Panwar V."/>
            <person name="Joly D."/>
            <person name="Linning R."/>
            <person name="Sakthikumar S."/>
            <person name="Song X."/>
            <person name="Adiconis X."/>
            <person name="Fan L."/>
            <person name="Goldberg J.M."/>
            <person name="Levin J.Z."/>
            <person name="Young S."/>
            <person name="Zeng Q."/>
            <person name="Anikster Y."/>
            <person name="Bruce M."/>
            <person name="Wang M."/>
            <person name="Yin C."/>
            <person name="McCallum B."/>
            <person name="Szabo L.J."/>
            <person name="Hulbert S."/>
            <person name="Chen X."/>
            <person name="Fellers J.P."/>
        </authorList>
    </citation>
    <scope>NUCLEOTIDE SEQUENCE</scope>
    <source>
        <strain evidence="17">Isolate 1-1 / race 1 (BBBD)</strain>
        <strain evidence="16">isolate 1-1 / race 1 (BBBD)</strain>
    </source>
</reference>
<evidence type="ECO:0000259" key="14">
    <source>
        <dbReference type="PROSITE" id="PS50089"/>
    </source>
</evidence>
<dbReference type="Proteomes" id="UP000005240">
    <property type="component" value="Unassembled WGS sequence"/>
</dbReference>
<reference evidence="15" key="2">
    <citation type="submission" date="2016-05" db="EMBL/GenBank/DDBJ databases">
        <title>Comparative analysis highlights variable genome content of wheat rusts and divergence of the mating loci.</title>
        <authorList>
            <person name="Cuomo C.A."/>
            <person name="Bakkeren G."/>
            <person name="Szabo L."/>
            <person name="Khalil H."/>
            <person name="Joly D."/>
            <person name="Goldberg J."/>
            <person name="Young S."/>
            <person name="Zeng Q."/>
            <person name="Fellers J."/>
        </authorList>
    </citation>
    <scope>NUCLEOTIDE SEQUENCE [LARGE SCALE GENOMIC DNA]</scope>
    <source>
        <strain evidence="15">1-1 BBBD Race 1</strain>
    </source>
</reference>
<evidence type="ECO:0000313" key="16">
    <source>
        <dbReference type="EnsemblFungi" id="PTTG_02954-t43_1-p1"/>
    </source>
</evidence>
<evidence type="ECO:0000256" key="5">
    <source>
        <dbReference type="ARBA" id="ARBA00022692"/>
    </source>
</evidence>
<evidence type="ECO:0000256" key="12">
    <source>
        <dbReference type="PROSITE-ProRule" id="PRU00175"/>
    </source>
</evidence>
<dbReference type="VEuPathDB" id="FungiDB:PTTG_02954"/>
<dbReference type="GO" id="GO:0061630">
    <property type="term" value="F:ubiquitin protein ligase activity"/>
    <property type="evidence" value="ECO:0007669"/>
    <property type="project" value="UniProtKB-EC"/>
</dbReference>
<evidence type="ECO:0000256" key="3">
    <source>
        <dbReference type="ARBA" id="ARBA00012483"/>
    </source>
</evidence>